<evidence type="ECO:0008006" key="14">
    <source>
        <dbReference type="Google" id="ProtNLM"/>
    </source>
</evidence>
<name>A0A084W5Q5_ANOSI</name>
<feature type="repeat" description="WD" evidence="7">
    <location>
        <begin position="3006"/>
        <end position="3024"/>
    </location>
</feature>
<dbReference type="InterPro" id="IPR015943">
    <property type="entry name" value="WD40/YVTN_repeat-like_dom_sf"/>
</dbReference>
<dbReference type="Gene3D" id="2.130.10.10">
    <property type="entry name" value="YVTN repeat-like/Quinoprotein amine dehydrogenase"/>
    <property type="match status" value="2"/>
</dbReference>
<dbReference type="EMBL" id="KE525304">
    <property type="protein sequence ID" value="KFB45549.1"/>
    <property type="molecule type" value="Genomic_DNA"/>
</dbReference>
<evidence type="ECO:0000313" key="11">
    <source>
        <dbReference type="EMBL" id="KFB45549.1"/>
    </source>
</evidence>
<dbReference type="PANTHER" id="PTHR46108">
    <property type="entry name" value="BLUE CHEESE"/>
    <property type="match status" value="1"/>
</dbReference>
<dbReference type="PROSITE" id="PS50178">
    <property type="entry name" value="ZF_FYVE"/>
    <property type="match status" value="1"/>
</dbReference>
<dbReference type="SMART" id="SM00320">
    <property type="entry name" value="WD40"/>
    <property type="match status" value="4"/>
</dbReference>
<organism evidence="11">
    <name type="scientific">Anopheles sinensis</name>
    <name type="common">Mosquito</name>
    <dbReference type="NCBI Taxonomy" id="74873"/>
    <lineage>
        <taxon>Eukaryota</taxon>
        <taxon>Metazoa</taxon>
        <taxon>Ecdysozoa</taxon>
        <taxon>Arthropoda</taxon>
        <taxon>Hexapoda</taxon>
        <taxon>Insecta</taxon>
        <taxon>Pterygota</taxon>
        <taxon>Neoptera</taxon>
        <taxon>Endopterygota</taxon>
        <taxon>Diptera</taxon>
        <taxon>Nematocera</taxon>
        <taxon>Culicoidea</taxon>
        <taxon>Culicidae</taxon>
        <taxon>Anophelinae</taxon>
        <taxon>Anopheles</taxon>
    </lineage>
</organism>
<gene>
    <name evidence="11" type="ORF">ZHAS_00013499</name>
</gene>
<feature type="domain" description="BEACH-type PH" evidence="10">
    <location>
        <begin position="2314"/>
        <end position="2441"/>
    </location>
</feature>
<feature type="repeat" description="WD" evidence="7">
    <location>
        <begin position="2897"/>
        <end position="2938"/>
    </location>
</feature>
<reference evidence="12" key="2">
    <citation type="submission" date="2020-05" db="UniProtKB">
        <authorList>
            <consortium name="EnsemblMetazoa"/>
        </authorList>
    </citation>
    <scope>IDENTIFICATION</scope>
</reference>
<dbReference type="FunFam" id="1.10.1540.10:FF:000002">
    <property type="entry name" value="WD repeat and FYVE domain containing 3"/>
    <property type="match status" value="1"/>
</dbReference>
<dbReference type="OMA" id="GVCHLIE"/>
<dbReference type="CDD" id="cd00065">
    <property type="entry name" value="FYVE_like_SF"/>
    <property type="match status" value="1"/>
</dbReference>
<dbReference type="Gene3D" id="2.30.29.30">
    <property type="entry name" value="Pleckstrin-homology domain (PH domain)/Phosphotyrosine-binding domain (PTB)"/>
    <property type="match status" value="1"/>
</dbReference>
<dbReference type="InterPro" id="IPR019775">
    <property type="entry name" value="WD40_repeat_CS"/>
</dbReference>
<evidence type="ECO:0000259" key="8">
    <source>
        <dbReference type="PROSITE" id="PS50178"/>
    </source>
</evidence>
<dbReference type="PROSITE" id="PS50082">
    <property type="entry name" value="WD_REPEATS_2"/>
    <property type="match status" value="2"/>
</dbReference>
<dbReference type="Proteomes" id="UP000030765">
    <property type="component" value="Unassembled WGS sequence"/>
</dbReference>
<dbReference type="InterPro" id="IPR017455">
    <property type="entry name" value="Znf_FYVE-rel"/>
</dbReference>
<dbReference type="SUPFAM" id="SSF50978">
    <property type="entry name" value="WD40 repeat-like"/>
    <property type="match status" value="1"/>
</dbReference>
<dbReference type="VEuPathDB" id="VectorBase:ASIC013499"/>
<feature type="domain" description="BEACH" evidence="9">
    <location>
        <begin position="2469"/>
        <end position="2762"/>
    </location>
</feature>
<dbReference type="PROSITE" id="PS50294">
    <property type="entry name" value="WD_REPEATS_REGION"/>
    <property type="match status" value="1"/>
</dbReference>
<dbReference type="SUPFAM" id="SSF81837">
    <property type="entry name" value="BEACH domain"/>
    <property type="match status" value="1"/>
</dbReference>
<dbReference type="OrthoDB" id="10018316at2759"/>
<dbReference type="EMBL" id="ATLV01020683">
    <property type="status" value="NOT_ANNOTATED_CDS"/>
    <property type="molecule type" value="Genomic_DNA"/>
</dbReference>
<dbReference type="EnsemblMetazoa" id="ASIC013499-RA">
    <property type="protein sequence ID" value="ASIC013499-PA"/>
    <property type="gene ID" value="ASIC013499"/>
</dbReference>
<dbReference type="Pfam" id="PF00400">
    <property type="entry name" value="WD40"/>
    <property type="match status" value="1"/>
</dbReference>
<dbReference type="SUPFAM" id="SSF49899">
    <property type="entry name" value="Concanavalin A-like lectins/glucanases"/>
    <property type="match status" value="1"/>
</dbReference>
<dbReference type="Gene3D" id="1.10.1540.10">
    <property type="entry name" value="BEACH domain"/>
    <property type="match status" value="1"/>
</dbReference>
<evidence type="ECO:0000256" key="5">
    <source>
        <dbReference type="ARBA" id="ARBA00022833"/>
    </source>
</evidence>
<evidence type="ECO:0000313" key="13">
    <source>
        <dbReference type="Proteomes" id="UP000030765"/>
    </source>
</evidence>
<proteinExistence type="predicted"/>
<keyword evidence="3" id="KW-0677">Repeat</keyword>
<dbReference type="InterPro" id="IPR013320">
    <property type="entry name" value="ConA-like_dom_sf"/>
</dbReference>
<dbReference type="EMBL" id="ATLV01020682">
    <property type="status" value="NOT_ANNOTATED_CDS"/>
    <property type="molecule type" value="Genomic_DNA"/>
</dbReference>
<reference evidence="11 13" key="1">
    <citation type="journal article" date="2014" name="BMC Genomics">
        <title>Genome sequence of Anopheles sinensis provides insight into genetics basis of mosquito competence for malaria parasites.</title>
        <authorList>
            <person name="Zhou D."/>
            <person name="Zhang D."/>
            <person name="Ding G."/>
            <person name="Shi L."/>
            <person name="Hou Q."/>
            <person name="Ye Y."/>
            <person name="Xu Y."/>
            <person name="Zhou H."/>
            <person name="Xiong C."/>
            <person name="Li S."/>
            <person name="Yu J."/>
            <person name="Hong S."/>
            <person name="Yu X."/>
            <person name="Zou P."/>
            <person name="Chen C."/>
            <person name="Chang X."/>
            <person name="Wang W."/>
            <person name="Lv Y."/>
            <person name="Sun Y."/>
            <person name="Ma L."/>
            <person name="Shen B."/>
            <person name="Zhu C."/>
        </authorList>
    </citation>
    <scope>NUCLEOTIDE SEQUENCE [LARGE SCALE GENOMIC DNA]</scope>
</reference>
<dbReference type="PROSITE" id="PS51783">
    <property type="entry name" value="PH_BEACH"/>
    <property type="match status" value="1"/>
</dbReference>
<dbReference type="InterPro" id="IPR056252">
    <property type="entry name" value="Alfy-like_Arm-like"/>
</dbReference>
<dbReference type="PROSITE" id="PS00678">
    <property type="entry name" value="WD_REPEATS_1"/>
    <property type="match status" value="1"/>
</dbReference>
<dbReference type="InterPro" id="IPR036322">
    <property type="entry name" value="WD40_repeat_dom_sf"/>
</dbReference>
<keyword evidence="13" id="KW-1185">Reference proteome</keyword>
<dbReference type="InterPro" id="IPR011993">
    <property type="entry name" value="PH-like_dom_sf"/>
</dbReference>
<evidence type="ECO:0000256" key="3">
    <source>
        <dbReference type="ARBA" id="ARBA00022737"/>
    </source>
</evidence>
<dbReference type="VEuPathDB" id="VectorBase:ASIS006325"/>
<evidence type="ECO:0000256" key="6">
    <source>
        <dbReference type="PROSITE-ProRule" id="PRU00091"/>
    </source>
</evidence>
<dbReference type="InterPro" id="IPR000409">
    <property type="entry name" value="BEACH_dom"/>
</dbReference>
<protein>
    <recommendedName>
        <fullName evidence="14">WD repeat and FYVE domain-containing protein 3</fullName>
    </recommendedName>
</protein>
<evidence type="ECO:0000256" key="7">
    <source>
        <dbReference type="PROSITE-ProRule" id="PRU00221"/>
    </source>
</evidence>
<evidence type="ECO:0000259" key="9">
    <source>
        <dbReference type="PROSITE" id="PS50197"/>
    </source>
</evidence>
<evidence type="ECO:0000256" key="2">
    <source>
        <dbReference type="ARBA" id="ARBA00022723"/>
    </source>
</evidence>
<evidence type="ECO:0000256" key="4">
    <source>
        <dbReference type="ARBA" id="ARBA00022771"/>
    </source>
</evidence>
<dbReference type="CDD" id="cd06071">
    <property type="entry name" value="Beach"/>
    <property type="match status" value="1"/>
</dbReference>
<dbReference type="Pfam" id="PF02138">
    <property type="entry name" value="Beach"/>
    <property type="match status" value="1"/>
</dbReference>
<dbReference type="SUPFAM" id="SSF50729">
    <property type="entry name" value="PH domain-like"/>
    <property type="match status" value="1"/>
</dbReference>
<evidence type="ECO:0000313" key="12">
    <source>
        <dbReference type="EnsemblMetazoa" id="ASIC013499-PA"/>
    </source>
</evidence>
<dbReference type="Pfam" id="PF23295">
    <property type="entry name" value="Arm_4"/>
    <property type="match status" value="1"/>
</dbReference>
<keyword evidence="4 6" id="KW-0863">Zinc-finger</keyword>
<dbReference type="PROSITE" id="PS50197">
    <property type="entry name" value="BEACH"/>
    <property type="match status" value="1"/>
</dbReference>
<dbReference type="InterPro" id="IPR036372">
    <property type="entry name" value="BEACH_dom_sf"/>
</dbReference>
<dbReference type="Pfam" id="PF14844">
    <property type="entry name" value="PH_BEACH"/>
    <property type="match status" value="1"/>
</dbReference>
<evidence type="ECO:0000259" key="10">
    <source>
        <dbReference type="PROSITE" id="PS51783"/>
    </source>
</evidence>
<feature type="domain" description="FYVE-type" evidence="8">
    <location>
        <begin position="3154"/>
        <end position="3211"/>
    </location>
</feature>
<keyword evidence="2" id="KW-0479">Metal-binding</keyword>
<keyword evidence="5" id="KW-0862">Zinc</keyword>
<dbReference type="InterPro" id="IPR023362">
    <property type="entry name" value="PH-BEACH_dom"/>
</dbReference>
<evidence type="ECO:0000256" key="1">
    <source>
        <dbReference type="ARBA" id="ARBA00022574"/>
    </source>
</evidence>
<sequence>MDDLTLLFSTVTAQYAPCNTQWRSLAREVLCTIARHGLSENVIEYVHAKGCMALCLDNMQRTISFKPLDTVEMLLAIFGFLRQSSRLSQVLLDDFKQCQGYLFLVDFFLKIDQDKKLLTPDSEHGGSVAEESFRKLIPMIVSWCSCGYSQAPPLHPLPDNKNAQLQLQGFRMPHVTSKGTCVRNIYAFQVLQTVFLRSTNASLCCTILDAIMVVYRNDDANYFILESQNTLCLFAEKIHQKQSSVQLKFFELIEFIVFQLNFIPRKELIALSVLLKTNQAIDTSIACTRTFLHLLSHNNIFNDVYREVGILEVFTTCMKRYKEFLEKNMTPESTNADAGPDIVKEILGRLVMEAIVLLLSGNSNNTSVFKNSGGSKCIYEMIKFDHCNSVVLKIVKELVSTTGGEDDMLHLLKSINTTTEPLSISISMRIHVLYALIDCLKESHRTRSFFRKVGGFVYVVNVLDMLRGQFNDRQSNYSSSKDHIRLFRVVCQTLNAAMRFEPANAKYFQNEIANTLFYQAIQDLGCFSKNEYINSYERDTGDTVTTGDGDKHHLIVDMPRSLVAICIIYRSLYDIVLDGFDRPQMVDTLQYTHNKTNADNNSGSSTASSAAIINETHSSSSAVLTPTALNVIDNVIVHPSVIVCMLKLLPSVEEEQLTPEAGTTTDTSTVWKSSTTRAIALQYFLSEVIKSFVRSERNQQIMCDGGLNECLLRICKVALVDERHPLHTSLQYIFERLAVQALMPKELRTFLRLNLNIDMCPRDGERTGESMQSPTVPLTRVKTLVSITTPRDFRAHGSFMQPPFIEMDMSTEGFACLFFPNIAPNQSNPHLHSSTVHHHLHGSVGTGGGIGTGDRVFPSSSGLTFSTWFCVDRFPHPPQLDSHPIRLLHIVRSDDGAIEDASVVFSVLILPSDKTLSVATQEFPFTQAFCNVYKDEYLSRVWCPTFLQESQWHHVAVTIAKVTLKSCLLSIYLDGRHVHTQKIQPISTASTTRTTSSCVHAFIGTPPIWRIYSKLNWKQGACHLIDDTFDASSVARVYVLGPHYVGSYQDVRLEDNEEISPLVQEERLMFGVNPKAFSHMTLSKIRKVYNRTDAKAIGKQLGMSSHENATPIVLLHNSSGHLTGPSRTLGGVLVGYLGIRHFNPFPVSMTMNTVGGCSVLLGLVAMSHDIESLYAAVKALTCILRTNKSARREMNRRRYYQTLGMLYKRKKALLNSHILHLTFNLVGTVHSGYETSTIPNVTAFQDLLCDFDIWLDGSNDLIRSLLEHLLELGTESNEKFANIRIMQDLQCLAKLLFIIDEISDDSARKALFALAHTLLGYQPRSNDILLFGQYITSLTPTVDQSASEENVHDRQVQLRNRCLSILHHLHFGANNAINWRLCDDISRILGLDWILMFMQPHLNHSTMLWAMRLLVIMLARESILPRFREGSGGSAEEGYLKNTEVVMQSRNAILLSSALPQIASGGGPGGSNPMGGSDGSASNKHQVLMGFPYLEWLLLHRIEVPEVYPLLVALIIGYPVKSSIIPSENKSLEDIWGFLWTSPGSSVLPTKQGSDKITFCTEAVCIVLSLVRKIVHSQKATDDGTLAGGPDQQWLHSRPSDVVRLLVAFYQHLPEFAPIAMSGEVIVALISVLFPPTASFVKDPAGSLSAASTPLAATGQSVSPVLKELDSFDVTPPLASPVAEDDHQQHLTTLANRFGNDEICEKNFPSPITAQILDFLLKLVVDSLSLCYTGKTAPVIDAVLEFFLTGSIVDDGQRKHFLTDFVSLLMAHLVSINVMLRSPSSATSSSVANATSGGQQHVASNVFYVTARIVDKLWQKMLYLDGREVFDYCIQLIQQAKRRAGQLGSGGGIGSGGGSITGASSLEPLYRSLNRCILYLLAHPPRPGGDAMLVEVLQKLMTNRLLVFGAGNHDPDFIGCLTYCLLQLHSSDGPESGGDRIVLHSPSAQTAARTTTWHVDSFLGSDSDKQNPTLKVLQDASSTSSLSVSSELIMASFRVWEELYVCKKPVIEEIFKVTLSQPVRNARAPDMDRTQAQVAEIALKHWLAFLDAERRSANRTPWEVHNNIQSKIQKVTGGLTRLTSRSKLKKEGGKRRVHAEEFRAADIRQITTAKLTLVRDYWEFRLEQHGNSSAHTKRYVYLDWLQSEAELIRERAIWGPECCADFTKWTLDSTEGPYRMRKKMLKNELFYVHYPPRPELDGAAGCDHQSQRQLKCRVAISHDSGKNSKFVRQYRNMFPEQFEQELAAFITAGQTKTDAATKKSNFSKSHRRRLVIIKNRLSSAENGMQGDCLENEEDLSSSLPDNQVLLRLLEEKEKVSHIFRSARIQGLDTFEGLLLFGRECCYIVDGFTLLRNREIHDIDSLPAENFEPIIPSTTTGSSQMSRSIRQCSKIFYDDIREIHKRRYLLQPIALEVFCGNGQNYLLSFPQKVRNKVFQKLISIATHIADNAQQSVAGQKRAASVEQNAGLLSNLIGETSVTQRWVRGEISNFQYLMHLNSLAGRSYNDLMQYPVFPWILANYDCDTLDLNDPANFRDLSKPMGAQTQERLKQFQKRYEDWDDPQGDTPPYHYGTHYSSAMIVCSYLVRLEPFTQNFLRLQGGHFDLADRLFHSVKEAWYSASRQNMADVKELIPEFFYLPEFLENSNRFDLGTKQNGEVLNDVVLPPWAKNDPREFIRMHREALECDFVSRNLHLWIDLIFGYKQQGQAAIEAVNVFHHLFYEGNVDIYNIQDPLQKSAAIGFINNFGQIPKQLFRKAHPAKRMVSTKQFSKLVDVSPLIPPLSPLGNAPTISKVKGPVGQIIQHEKNILAVEQNKILVPNAYNRYIAWGYADHSIRVGTYDSDRANYVCENIDHCGEILSCTCPSAKLLILAGTSSVLSVHSVDTKAKKIALKQTLFGHTDTVTALTSSSAYNIILSGSRDRSAIIWDLSRLTYVRKLVGHAGAVAAVSINELTGDIATCSGTWLHIWSINGLQMAVVNTSMGSSDRMQQILCATFSSIREWDTNNVIITGSTDGVVRMWSMEFVKGTGTEESKGNVPAEAATKTQGTCALRSDDDTKDNNLQLEKNAVHWVRKLIFRVELTMHTAYDRKDNSEPASITALAISKDHRSLYVGDARGRIFTWSVAEPSFSNSVRIVGGFLGTSNDDSSMDRFCAVCQGLLTTPDKVNTCRQCGRVYCFKCGRQAQDNGILNLKQKKVSTHPTLCKHCWNQ</sequence>
<accession>A0A084W5Q5</accession>
<dbReference type="SMART" id="SM01026">
    <property type="entry name" value="Beach"/>
    <property type="match status" value="1"/>
</dbReference>
<dbReference type="STRING" id="74873.A0A084W5Q5"/>
<dbReference type="InterPro" id="IPR001680">
    <property type="entry name" value="WD40_rpt"/>
</dbReference>
<keyword evidence="1 7" id="KW-0853">WD repeat</keyword>
<dbReference type="InterPro" id="IPR051944">
    <property type="entry name" value="BEACH_domain_protein"/>
</dbReference>
<dbReference type="GO" id="GO:0008270">
    <property type="term" value="F:zinc ion binding"/>
    <property type="evidence" value="ECO:0007669"/>
    <property type="project" value="UniProtKB-KW"/>
</dbReference>
<dbReference type="CDD" id="cd01201">
    <property type="entry name" value="PH_BEACH"/>
    <property type="match status" value="1"/>
</dbReference>
<dbReference type="PANTHER" id="PTHR46108:SF4">
    <property type="entry name" value="BLUE CHEESE"/>
    <property type="match status" value="1"/>
</dbReference>